<feature type="compositionally biased region" description="Basic residues" evidence="1">
    <location>
        <begin position="1185"/>
        <end position="1196"/>
    </location>
</feature>
<feature type="compositionally biased region" description="Basic and acidic residues" evidence="1">
    <location>
        <begin position="283"/>
        <end position="295"/>
    </location>
</feature>
<evidence type="ECO:0000313" key="4">
    <source>
        <dbReference type="Proteomes" id="UP000002700"/>
    </source>
</evidence>
<dbReference type="HOGENOM" id="CLU_250007_0_0_4"/>
<feature type="compositionally biased region" description="Basic and acidic residues" evidence="1">
    <location>
        <begin position="933"/>
        <end position="944"/>
    </location>
</feature>
<gene>
    <name evidence="3" type="ordered locus">BURPS1710b_A2099</name>
</gene>
<feature type="region of interest" description="Disordered" evidence="1">
    <location>
        <begin position="275"/>
        <end position="295"/>
    </location>
</feature>
<feature type="region of interest" description="Disordered" evidence="1">
    <location>
        <begin position="1308"/>
        <end position="1474"/>
    </location>
</feature>
<feature type="compositionally biased region" description="Gly residues" evidence="1">
    <location>
        <begin position="546"/>
        <end position="556"/>
    </location>
</feature>
<feature type="region of interest" description="Disordered" evidence="1">
    <location>
        <begin position="670"/>
        <end position="699"/>
    </location>
</feature>
<evidence type="ECO:0000256" key="2">
    <source>
        <dbReference type="SAM" id="Phobius"/>
    </source>
</evidence>
<feature type="region of interest" description="Disordered" evidence="1">
    <location>
        <begin position="1185"/>
        <end position="1213"/>
    </location>
</feature>
<proteinExistence type="predicted"/>
<dbReference type="PANTHER" id="PTHR24216:SF65">
    <property type="entry name" value="PAXILLIN-LIKE PROTEIN 1"/>
    <property type="match status" value="1"/>
</dbReference>
<feature type="region of interest" description="Disordered" evidence="1">
    <location>
        <begin position="475"/>
        <end position="518"/>
    </location>
</feature>
<feature type="compositionally biased region" description="Low complexity" evidence="1">
    <location>
        <begin position="1435"/>
        <end position="1468"/>
    </location>
</feature>
<feature type="compositionally biased region" description="Basic residues" evidence="1">
    <location>
        <begin position="502"/>
        <end position="515"/>
    </location>
</feature>
<evidence type="ECO:0000256" key="1">
    <source>
        <dbReference type="SAM" id="MobiDB-lite"/>
    </source>
</evidence>
<dbReference type="KEGG" id="bpm:BURPS1710b_A2099"/>
<accession>Q3JGQ4</accession>
<feature type="compositionally biased region" description="Low complexity" evidence="1">
    <location>
        <begin position="1373"/>
        <end position="1383"/>
    </location>
</feature>
<keyword evidence="2" id="KW-1133">Transmembrane helix</keyword>
<feature type="compositionally biased region" description="Basic and acidic residues" evidence="1">
    <location>
        <begin position="475"/>
        <end position="491"/>
    </location>
</feature>
<feature type="compositionally biased region" description="Low complexity" evidence="1">
    <location>
        <begin position="1391"/>
        <end position="1415"/>
    </location>
</feature>
<feature type="compositionally biased region" description="Low complexity" evidence="1">
    <location>
        <begin position="1330"/>
        <end position="1344"/>
    </location>
</feature>
<feature type="compositionally biased region" description="Basic and acidic residues" evidence="1">
    <location>
        <begin position="852"/>
        <end position="882"/>
    </location>
</feature>
<evidence type="ECO:0000313" key="3">
    <source>
        <dbReference type="EMBL" id="ABA53621.1"/>
    </source>
</evidence>
<feature type="compositionally biased region" description="Basic and acidic residues" evidence="1">
    <location>
        <begin position="889"/>
        <end position="900"/>
    </location>
</feature>
<organism evidence="3 4">
    <name type="scientific">Burkholderia pseudomallei (strain 1710b)</name>
    <dbReference type="NCBI Taxonomy" id="320372"/>
    <lineage>
        <taxon>Bacteria</taxon>
        <taxon>Pseudomonadati</taxon>
        <taxon>Pseudomonadota</taxon>
        <taxon>Betaproteobacteria</taxon>
        <taxon>Burkholderiales</taxon>
        <taxon>Burkholderiaceae</taxon>
        <taxon>Burkholderia</taxon>
        <taxon>pseudomallei group</taxon>
    </lineage>
</organism>
<feature type="transmembrane region" description="Helical" evidence="2">
    <location>
        <begin position="1273"/>
        <end position="1295"/>
    </location>
</feature>
<keyword evidence="2" id="KW-0812">Transmembrane</keyword>
<feature type="compositionally biased region" description="Polar residues" evidence="1">
    <location>
        <begin position="83"/>
        <end position="99"/>
    </location>
</feature>
<feature type="compositionally biased region" description="Basic and acidic residues" evidence="1">
    <location>
        <begin position="1197"/>
        <end position="1213"/>
    </location>
</feature>
<protein>
    <submittedName>
        <fullName evidence="3">Uncharacterized protein</fullName>
    </submittedName>
</protein>
<keyword evidence="2" id="KW-0472">Membrane</keyword>
<feature type="region of interest" description="Disordered" evidence="1">
    <location>
        <begin position="727"/>
        <end position="753"/>
    </location>
</feature>
<feature type="region of interest" description="Disordered" evidence="1">
    <location>
        <begin position="74"/>
        <end position="133"/>
    </location>
</feature>
<feature type="region of interest" description="Disordered" evidence="1">
    <location>
        <begin position="852"/>
        <end position="952"/>
    </location>
</feature>
<feature type="region of interest" description="Disordered" evidence="1">
    <location>
        <begin position="1"/>
        <end position="29"/>
    </location>
</feature>
<sequence>MTRRCGARRPLHRSPTSRHDAHRPRGAGRFVHRSNRTRMADGIAHIVRGACSNHRSARASSHFLAPSRAFSLHPAPRRHDASASITASPPTTRAAQSRRSLQRPARLDRRLRPSQPHRAPRDPPGPSLPTVVRADHRLGRRLRLARVHFVHPRALRRQRRVAVQQMPAARLRLHRRAHRQPHPQRVRRQLRRLQRDHHRQALHHLDPVPRRVLRRQHRERAARARREALHPAVIRHPRAVQVRFEPHRLAHPHVPQLPFLEVRLHPHLPQLHHRHQRHPRPHLLPDLHRPLPDRPVHRRHDRRALQVPVRQLELRGRLLHRRVLPDRPLAAQRARRLPLRLRSRQRRLRVRQRRLRPRQLLRRHHLHRRPRPRPIRLLRELQVRLARLHRLLVRLHRQPRVRHLPHRLRELRLRLRERRRRLRVVEPHQRLPRLHLLRVGHQHVGHRPLDLRGDLHDVARHVRIVRLFAEAAHDEPVERRAQRDDRQHSEEPCEAAAARGPARGKRRGGFGRRRQAVPARGRAVGNGRIGGRLRVRSVGGGVVQDGGVRDVGGAGRRGSDGPGRRRGAARGASMLGGGLGLGRISRIHGEGGVGVDVFALAALTRCARARVVPAAHGRRGRGVGARRAAIAAASGGVAIAAPARPLLSIRAALPAALPCLGHRSIIRRSRGRRARAPDASARSLPSFAHSSSRIRSRLPRASHRSIRLRIVRRHRPRRRRERLARLRGRRAARRPRVEAAAQRADQPHPQRAPPRLQLHHVRALVQQRELRHVDVLAHPHPPAMPVLRQRHHPLRRAQRLLLRLQQRVERRQRRQLPRHLAQRRIHRLVVQRERHVRVRHVAAQLRLQPAAIEDRQRQRRPDRAAQRIVPEQRRRREREQPAQRRQVHVRVERRARAVDRRVHRLHPQSRRDDVRPPPQQPGRQPRGQRRVRERRELRPRERQPALRPPSAQHAQLQLLQLDLLVGQRDLLEQLAALERRVVRVVAVVDPARRALAQHRLDLLARAALLLQQLAQRIRAVQLAVQRHDRHRQREPRLLGLHARRIAHRQQPARGRRVLAPQVQLIVQPDEQRRRRHHRFAHERHRHRQAVQRRIEGAARARHVRLGERGARRRGEPRQRFELLQLRLRDADARLRGLQRRVLPQRFVDERVELRIAELAHPVRARPCAVRRAAGGVRERVVAGRARRERRLQARRHAAGERPGERERREPARGAADRQGRRACGCVRCGLRHACDASFVRARFLCGRRRRCRTASPVTASGIARPPRLAADTGASLCAVGFVGVVFLFTVIIGACRCVTRIDTAAGMPCAPGRAVVPSPRSSRRADAGVRAPRLTTAAALRASPPRVPCGGPRAPPRTTPGARTPRRARPARSRAASRPSPARTAPPGPPARSSADSAPAPPETATRTAAPTASRCARRSIGAATHGASPSARTAPPCAGAARRSGASAPATAPRTAARCAPARAGSTRCRHGR</sequence>
<dbReference type="EnsemblBacteria" id="ABA53621">
    <property type="protein sequence ID" value="ABA53621"/>
    <property type="gene ID" value="BURPS1710b_A2099"/>
</dbReference>
<feature type="compositionally biased region" description="Basic residues" evidence="1">
    <location>
        <begin position="1073"/>
        <end position="1090"/>
    </location>
</feature>
<feature type="region of interest" description="Disordered" evidence="1">
    <location>
        <begin position="1070"/>
        <end position="1091"/>
    </location>
</feature>
<dbReference type="PANTHER" id="PTHR24216">
    <property type="entry name" value="PAXILLIN-RELATED"/>
    <property type="match status" value="1"/>
</dbReference>
<feature type="region of interest" description="Disordered" evidence="1">
    <location>
        <begin position="546"/>
        <end position="571"/>
    </location>
</feature>
<dbReference type="Proteomes" id="UP000002700">
    <property type="component" value="Chromosome II"/>
</dbReference>
<reference evidence="3 4" key="1">
    <citation type="submission" date="2005-09" db="EMBL/GenBank/DDBJ databases">
        <authorList>
            <person name="Woods D.E."/>
            <person name="Nierman W.C."/>
        </authorList>
    </citation>
    <scope>NUCLEOTIDE SEQUENCE [LARGE SCALE GENOMIC DNA]</scope>
    <source>
        <strain evidence="3 4">1710b</strain>
    </source>
</reference>
<dbReference type="EMBL" id="CP000125">
    <property type="protein sequence ID" value="ABA53621.1"/>
    <property type="molecule type" value="Genomic_DNA"/>
</dbReference>
<name>Q3JGQ4_BURP1</name>